<evidence type="ECO:0008006" key="3">
    <source>
        <dbReference type="Google" id="ProtNLM"/>
    </source>
</evidence>
<gene>
    <name evidence="1" type="ORF">LEP1GSC186_1040</name>
</gene>
<name>M6U3M6_9LEPT</name>
<evidence type="ECO:0000313" key="1">
    <source>
        <dbReference type="EMBL" id="EMO39642.1"/>
    </source>
</evidence>
<sequence>MFHSIAIKNGFVFFISVSNTKADTIGPLLVVRLSLLYPLFYCRRISFVFGVFKNHRFVNYSSLNRYKLAKNRWYKDGVHNQVAEGNHRLVKTAFSAYEYIRPKFNQLYLNEFSFLKNINVLELDSLESKRLGENFKNSSDEL</sequence>
<proteinExistence type="predicted"/>
<evidence type="ECO:0000313" key="2">
    <source>
        <dbReference type="Proteomes" id="UP000012153"/>
    </source>
</evidence>
<dbReference type="EMBL" id="AHOP02000051">
    <property type="protein sequence ID" value="EMO39642.1"/>
    <property type="molecule type" value="Genomic_DNA"/>
</dbReference>
<reference evidence="1 2" key="1">
    <citation type="submission" date="2013-01" db="EMBL/GenBank/DDBJ databases">
        <authorList>
            <person name="Harkins D.M."/>
            <person name="Durkin A.S."/>
            <person name="Brinkac L.M."/>
            <person name="Haft D.H."/>
            <person name="Selengut J.D."/>
            <person name="Sanka R."/>
            <person name="DePew J."/>
            <person name="Purushe J."/>
            <person name="Matthias M.A."/>
            <person name="Vinetz J.M."/>
            <person name="Sutton G.G."/>
            <person name="Nierman W.C."/>
            <person name="Fouts D.E."/>
        </authorList>
    </citation>
    <scope>NUCLEOTIDE SEQUENCE [LARGE SCALE GENOMIC DNA]</scope>
    <source>
        <strain evidence="1 2">ZUN142</strain>
    </source>
</reference>
<organism evidence="1 2">
    <name type="scientific">Leptospira noguchii serovar Autumnalis str. ZUN142</name>
    <dbReference type="NCBI Taxonomy" id="1085540"/>
    <lineage>
        <taxon>Bacteria</taxon>
        <taxon>Pseudomonadati</taxon>
        <taxon>Spirochaetota</taxon>
        <taxon>Spirochaetia</taxon>
        <taxon>Leptospirales</taxon>
        <taxon>Leptospiraceae</taxon>
        <taxon>Leptospira</taxon>
    </lineage>
</organism>
<protein>
    <recommendedName>
        <fullName evidence="3">ISXO2-like transposase domain protein</fullName>
    </recommendedName>
</protein>
<comment type="caution">
    <text evidence="1">The sequence shown here is derived from an EMBL/GenBank/DDBJ whole genome shotgun (WGS) entry which is preliminary data.</text>
</comment>
<dbReference type="AlphaFoldDB" id="M6U3M6"/>
<dbReference type="Proteomes" id="UP000012153">
    <property type="component" value="Unassembled WGS sequence"/>
</dbReference>
<accession>M6U3M6</accession>